<dbReference type="GO" id="GO:0046872">
    <property type="term" value="F:metal ion binding"/>
    <property type="evidence" value="ECO:0007669"/>
    <property type="project" value="InterPro"/>
</dbReference>
<name>A0A4R5E6M6_9ACTN</name>
<dbReference type="GO" id="GO:0009432">
    <property type="term" value="P:SOS response"/>
    <property type="evidence" value="ECO:0007669"/>
    <property type="project" value="TreeGrafter"/>
</dbReference>
<reference evidence="3 4" key="1">
    <citation type="submission" date="2019-03" db="EMBL/GenBank/DDBJ databases">
        <title>Draft genome sequences of novel Actinobacteria.</title>
        <authorList>
            <person name="Sahin N."/>
            <person name="Ay H."/>
            <person name="Saygin H."/>
        </authorList>
    </citation>
    <scope>NUCLEOTIDE SEQUENCE [LARGE SCALE GENOMIC DNA]</scope>
    <source>
        <strain evidence="3 4">6K102</strain>
    </source>
</reference>
<dbReference type="Pfam" id="PF21068">
    <property type="entry name" value="ATPgraspMvdD"/>
    <property type="match status" value="1"/>
</dbReference>
<accession>A0A4R5E6M6</accession>
<gene>
    <name evidence="3" type="ORF">E1295_44275</name>
</gene>
<evidence type="ECO:0000256" key="1">
    <source>
        <dbReference type="PROSITE-ProRule" id="PRU00409"/>
    </source>
</evidence>
<dbReference type="SUPFAM" id="SSF56059">
    <property type="entry name" value="Glutathione synthetase ATP-binding domain-like"/>
    <property type="match status" value="1"/>
</dbReference>
<keyword evidence="1" id="KW-0547">Nucleotide-binding</keyword>
<dbReference type="PROSITE" id="PS50975">
    <property type="entry name" value="ATP_GRASP"/>
    <property type="match status" value="1"/>
</dbReference>
<organism evidence="3 4">
    <name type="scientific">Nonomuraea mesophila</name>
    <dbReference type="NCBI Taxonomy" id="2530382"/>
    <lineage>
        <taxon>Bacteria</taxon>
        <taxon>Bacillati</taxon>
        <taxon>Actinomycetota</taxon>
        <taxon>Actinomycetes</taxon>
        <taxon>Streptosporangiales</taxon>
        <taxon>Streptosporangiaceae</taxon>
        <taxon>Nonomuraea</taxon>
    </lineage>
</organism>
<dbReference type="RefSeq" id="WP_132640761.1">
    <property type="nucleotide sequence ID" value="NZ_SMLD01000236.1"/>
</dbReference>
<comment type="caution">
    <text evidence="3">The sequence shown here is derived from an EMBL/GenBank/DDBJ whole genome shotgun (WGS) entry which is preliminary data.</text>
</comment>
<dbReference type="PANTHER" id="PTHR21621:SF0">
    <property type="entry name" value="BETA-CITRYLGLUTAMATE SYNTHASE B-RELATED"/>
    <property type="match status" value="1"/>
</dbReference>
<keyword evidence="1" id="KW-0067">ATP-binding</keyword>
<dbReference type="Gene3D" id="3.30.470.20">
    <property type="entry name" value="ATP-grasp fold, B domain"/>
    <property type="match status" value="1"/>
</dbReference>
<dbReference type="Proteomes" id="UP000295136">
    <property type="component" value="Unassembled WGS sequence"/>
</dbReference>
<dbReference type="GO" id="GO:0018169">
    <property type="term" value="F:ribosomal S6-glutamic acid ligase activity"/>
    <property type="evidence" value="ECO:0007669"/>
    <property type="project" value="TreeGrafter"/>
</dbReference>
<evidence type="ECO:0000313" key="4">
    <source>
        <dbReference type="Proteomes" id="UP000295136"/>
    </source>
</evidence>
<dbReference type="GO" id="GO:0005737">
    <property type="term" value="C:cytoplasm"/>
    <property type="evidence" value="ECO:0007669"/>
    <property type="project" value="TreeGrafter"/>
</dbReference>
<evidence type="ECO:0000313" key="3">
    <source>
        <dbReference type="EMBL" id="TDE26472.1"/>
    </source>
</evidence>
<dbReference type="EMBL" id="SMLD01000236">
    <property type="protein sequence ID" value="TDE26472.1"/>
    <property type="molecule type" value="Genomic_DNA"/>
</dbReference>
<dbReference type="InterPro" id="IPR048936">
    <property type="entry name" value="MvdD-like_ATPgrasp"/>
</dbReference>
<feature type="domain" description="ATP-grasp" evidence="2">
    <location>
        <begin position="134"/>
        <end position="325"/>
    </location>
</feature>
<keyword evidence="3" id="KW-0436">Ligase</keyword>
<sequence length="329" mass="37122">MPDPIVLVLTQEFDVTADSVVKILSERDVAVFRYDTSYFPQNSTLTYKSTDSGWHSTLVDTTHGHRSLRLEEVTSVWYRRPTPFTADPSLGKAHQEFAVKESAHAMGGVFTALPARWMNLPAFELRAHYKPLQLKVAREVGLRIPKTLITNDPEEVPPFHRECRGAIVYKALNSGLLHQPGGWPRGLLTTALPDIPPDILPRVRYSPCIFQELIDKAYELRITVIGKKIFAVRVDNRNDDGEPHVDSRNFRGTSRYTQVTLPDEIEKRLRRLMDTFELAYGAIDVAVDRTGEHYFLEVNPAGQFAWLDDETPGLNLASAMADYLSGVSD</sequence>
<evidence type="ECO:0000259" key="2">
    <source>
        <dbReference type="PROSITE" id="PS50975"/>
    </source>
</evidence>
<keyword evidence="4" id="KW-1185">Reference proteome</keyword>
<dbReference type="PANTHER" id="PTHR21621">
    <property type="entry name" value="RIBOSOMAL PROTEIN S6 MODIFICATION PROTEIN"/>
    <property type="match status" value="1"/>
</dbReference>
<dbReference type="GO" id="GO:0005524">
    <property type="term" value="F:ATP binding"/>
    <property type="evidence" value="ECO:0007669"/>
    <property type="project" value="UniProtKB-UniRule"/>
</dbReference>
<proteinExistence type="predicted"/>
<dbReference type="AlphaFoldDB" id="A0A4R5E6M6"/>
<protein>
    <submittedName>
        <fullName evidence="3">ATP-dependent carboxylate-amine ligase</fullName>
    </submittedName>
</protein>
<dbReference type="InterPro" id="IPR011761">
    <property type="entry name" value="ATP-grasp"/>
</dbReference>